<dbReference type="Proteomes" id="UP001216253">
    <property type="component" value="Unassembled WGS sequence"/>
</dbReference>
<organism evidence="3 4">
    <name type="scientific">Novosphingobium album</name>
    <name type="common">ex Liu et al. 2023</name>
    <dbReference type="NCBI Taxonomy" id="3031130"/>
    <lineage>
        <taxon>Bacteria</taxon>
        <taxon>Pseudomonadati</taxon>
        <taxon>Pseudomonadota</taxon>
        <taxon>Alphaproteobacteria</taxon>
        <taxon>Sphingomonadales</taxon>
        <taxon>Sphingomonadaceae</taxon>
        <taxon>Novosphingobium</taxon>
    </lineage>
</organism>
<feature type="transmembrane region" description="Helical" evidence="2">
    <location>
        <begin position="76"/>
        <end position="98"/>
    </location>
</feature>
<reference evidence="3 4" key="1">
    <citation type="submission" date="2023-03" db="EMBL/GenBank/DDBJ databases">
        <title>NovoSphingobium album sp. nov. isolated from polycyclic aromatic hydrocarbons- and heavy-metal polluted soil.</title>
        <authorList>
            <person name="Liu Z."/>
            <person name="Wang K."/>
        </authorList>
    </citation>
    <scope>NUCLEOTIDE SEQUENCE [LARGE SCALE GENOMIC DNA]</scope>
    <source>
        <strain evidence="3 4">H3SJ31-1</strain>
    </source>
</reference>
<protein>
    <submittedName>
        <fullName evidence="3">Uncharacterized protein</fullName>
    </submittedName>
</protein>
<keyword evidence="2" id="KW-1133">Transmembrane helix</keyword>
<name>A0ABT5WT96_9SPHN</name>
<dbReference type="RefSeq" id="WP_275228874.1">
    <property type="nucleotide sequence ID" value="NZ_JARESE010000047.1"/>
</dbReference>
<keyword evidence="4" id="KW-1185">Reference proteome</keyword>
<dbReference type="EMBL" id="JARESE010000047">
    <property type="protein sequence ID" value="MDE8652782.1"/>
    <property type="molecule type" value="Genomic_DNA"/>
</dbReference>
<evidence type="ECO:0000313" key="4">
    <source>
        <dbReference type="Proteomes" id="UP001216253"/>
    </source>
</evidence>
<keyword evidence="2" id="KW-0812">Transmembrane</keyword>
<evidence type="ECO:0000256" key="2">
    <source>
        <dbReference type="SAM" id="Phobius"/>
    </source>
</evidence>
<feature type="compositionally biased region" description="Basic and acidic residues" evidence="1">
    <location>
        <begin position="1"/>
        <end position="19"/>
    </location>
</feature>
<keyword evidence="2" id="KW-0472">Membrane</keyword>
<feature type="region of interest" description="Disordered" evidence="1">
    <location>
        <begin position="1"/>
        <end position="24"/>
    </location>
</feature>
<accession>A0ABT5WT96</accession>
<gene>
    <name evidence="3" type="ORF">PYV00_13830</name>
</gene>
<sequence>MRHRDPNLSENIQRRREVEQTLSQYPNLEPEKIRDVIHWFKREASAMDVAMVANNLDNRDSYREFRRTHIDKLTPVEIIVATVLMMILIVLLAAGAAAA</sequence>
<evidence type="ECO:0000256" key="1">
    <source>
        <dbReference type="SAM" id="MobiDB-lite"/>
    </source>
</evidence>
<comment type="caution">
    <text evidence="3">The sequence shown here is derived from an EMBL/GenBank/DDBJ whole genome shotgun (WGS) entry which is preliminary data.</text>
</comment>
<evidence type="ECO:0000313" key="3">
    <source>
        <dbReference type="EMBL" id="MDE8652782.1"/>
    </source>
</evidence>
<proteinExistence type="predicted"/>